<evidence type="ECO:0000256" key="8">
    <source>
        <dbReference type="ARBA" id="ARBA00023170"/>
    </source>
</evidence>
<keyword evidence="9 10" id="KW-0807">Transducer</keyword>
<gene>
    <name evidence="11" type="ORF">CEUTPL_LOCUS3623</name>
</gene>
<feature type="transmembrane region" description="Helical" evidence="10">
    <location>
        <begin position="133"/>
        <end position="150"/>
    </location>
</feature>
<keyword evidence="12" id="KW-1185">Reference proteome</keyword>
<feature type="transmembrane region" description="Helical" evidence="10">
    <location>
        <begin position="12"/>
        <end position="29"/>
    </location>
</feature>
<dbReference type="PANTHER" id="PTHR21137">
    <property type="entry name" value="ODORANT RECEPTOR"/>
    <property type="match status" value="1"/>
</dbReference>
<evidence type="ECO:0000256" key="4">
    <source>
        <dbReference type="ARBA" id="ARBA00022692"/>
    </source>
</evidence>
<dbReference type="AlphaFoldDB" id="A0A9N9ME12"/>
<sequence>MSAMAQDKYLFTFVKVMLIISGLWPLEIPKVSRFWQAVFKIYYALAHVIYLTSPFAFGGALLVDYGVRNAQAAEDFSRMIFVILIVFKLKIIRSKKMKNIINLVTSEEIIIMKNKNKVITTTYQSHVTYCKRMVFFVAVFLWAAGLTNMLNGKQTIYVLPTLINIQGFYELNKWIDANKPRPHIIPFWFPFDTEKHFVLAMAYQIWHIYQTLAINTAILALINSVIVFLRANLKILQYHIRNFYSEKNLKQWVHDLDDSFKSILLLEYCVTSIQLATTLIQIIQLVHLPFNVTFFIHCLLQLFVIAWNANEIMLESSFGLLQALYDTNWYSQGKEISHLIYLMMIRCKRPLVMRIGPLGAMDLDVAVSRVKLAYTCLSVLKVTTEE</sequence>
<keyword evidence="3 10" id="KW-0716">Sensory transduction</keyword>
<evidence type="ECO:0000313" key="12">
    <source>
        <dbReference type="Proteomes" id="UP001152799"/>
    </source>
</evidence>
<comment type="caution">
    <text evidence="10">Lacks conserved residue(s) required for the propagation of feature annotation.</text>
</comment>
<keyword evidence="6 10" id="KW-1133">Transmembrane helix</keyword>
<dbReference type="GO" id="GO:0005886">
    <property type="term" value="C:plasma membrane"/>
    <property type="evidence" value="ECO:0007669"/>
    <property type="project" value="UniProtKB-SubCell"/>
</dbReference>
<dbReference type="PANTHER" id="PTHR21137:SF35">
    <property type="entry name" value="ODORANT RECEPTOR 19A-RELATED"/>
    <property type="match status" value="1"/>
</dbReference>
<evidence type="ECO:0000256" key="1">
    <source>
        <dbReference type="ARBA" id="ARBA00004651"/>
    </source>
</evidence>
<protein>
    <recommendedName>
        <fullName evidence="10">Odorant receptor</fullName>
    </recommendedName>
</protein>
<name>A0A9N9ME12_9CUCU</name>
<keyword evidence="2" id="KW-1003">Cell membrane</keyword>
<dbReference type="Proteomes" id="UP001152799">
    <property type="component" value="Chromosome 12"/>
</dbReference>
<dbReference type="GO" id="GO:0004984">
    <property type="term" value="F:olfactory receptor activity"/>
    <property type="evidence" value="ECO:0007669"/>
    <property type="project" value="InterPro"/>
</dbReference>
<evidence type="ECO:0000256" key="10">
    <source>
        <dbReference type="RuleBase" id="RU351113"/>
    </source>
</evidence>
<comment type="subcellular location">
    <subcellularLocation>
        <location evidence="1 10">Cell membrane</location>
        <topology evidence="1 10">Multi-pass membrane protein</topology>
    </subcellularLocation>
</comment>
<feature type="transmembrane region" description="Helical" evidence="10">
    <location>
        <begin position="292"/>
        <end position="309"/>
    </location>
</feature>
<dbReference type="InterPro" id="IPR004117">
    <property type="entry name" value="7tm6_olfct_rcpt"/>
</dbReference>
<comment type="similarity">
    <text evidence="10">Belongs to the insect chemoreceptor superfamily. Heteromeric odorant receptor channel (TC 1.A.69) family.</text>
</comment>
<evidence type="ECO:0000256" key="2">
    <source>
        <dbReference type="ARBA" id="ARBA00022475"/>
    </source>
</evidence>
<keyword evidence="8 10" id="KW-0675">Receptor</keyword>
<proteinExistence type="inferred from homology"/>
<evidence type="ECO:0000256" key="9">
    <source>
        <dbReference type="ARBA" id="ARBA00023224"/>
    </source>
</evidence>
<feature type="transmembrane region" description="Helical" evidence="10">
    <location>
        <begin position="41"/>
        <end position="63"/>
    </location>
</feature>
<evidence type="ECO:0000256" key="5">
    <source>
        <dbReference type="ARBA" id="ARBA00022725"/>
    </source>
</evidence>
<keyword evidence="7 10" id="KW-0472">Membrane</keyword>
<evidence type="ECO:0000256" key="6">
    <source>
        <dbReference type="ARBA" id="ARBA00022989"/>
    </source>
</evidence>
<dbReference type="Pfam" id="PF02949">
    <property type="entry name" value="7tm_6"/>
    <property type="match status" value="1"/>
</dbReference>
<accession>A0A9N9ME12</accession>
<organism evidence="11 12">
    <name type="scientific">Ceutorhynchus assimilis</name>
    <name type="common">cabbage seed weevil</name>
    <dbReference type="NCBI Taxonomy" id="467358"/>
    <lineage>
        <taxon>Eukaryota</taxon>
        <taxon>Metazoa</taxon>
        <taxon>Ecdysozoa</taxon>
        <taxon>Arthropoda</taxon>
        <taxon>Hexapoda</taxon>
        <taxon>Insecta</taxon>
        <taxon>Pterygota</taxon>
        <taxon>Neoptera</taxon>
        <taxon>Endopterygota</taxon>
        <taxon>Coleoptera</taxon>
        <taxon>Polyphaga</taxon>
        <taxon>Cucujiformia</taxon>
        <taxon>Curculionidae</taxon>
        <taxon>Ceutorhynchinae</taxon>
        <taxon>Ceutorhynchus</taxon>
    </lineage>
</organism>
<dbReference type="GO" id="GO:0005549">
    <property type="term" value="F:odorant binding"/>
    <property type="evidence" value="ECO:0007669"/>
    <property type="project" value="InterPro"/>
</dbReference>
<dbReference type="GO" id="GO:0007165">
    <property type="term" value="P:signal transduction"/>
    <property type="evidence" value="ECO:0007669"/>
    <property type="project" value="UniProtKB-KW"/>
</dbReference>
<feature type="transmembrane region" description="Helical" evidence="10">
    <location>
        <begin position="208"/>
        <end position="229"/>
    </location>
</feature>
<evidence type="ECO:0000256" key="3">
    <source>
        <dbReference type="ARBA" id="ARBA00022606"/>
    </source>
</evidence>
<dbReference type="EMBL" id="OU892288">
    <property type="protein sequence ID" value="CAG9762952.1"/>
    <property type="molecule type" value="Genomic_DNA"/>
</dbReference>
<evidence type="ECO:0000313" key="11">
    <source>
        <dbReference type="EMBL" id="CAG9762952.1"/>
    </source>
</evidence>
<reference evidence="11" key="1">
    <citation type="submission" date="2022-01" db="EMBL/GenBank/DDBJ databases">
        <authorList>
            <person name="King R."/>
        </authorList>
    </citation>
    <scope>NUCLEOTIDE SEQUENCE</scope>
</reference>
<keyword evidence="4 10" id="KW-0812">Transmembrane</keyword>
<dbReference type="OrthoDB" id="8117390at2759"/>
<evidence type="ECO:0000256" key="7">
    <source>
        <dbReference type="ARBA" id="ARBA00023136"/>
    </source>
</evidence>
<keyword evidence="5 10" id="KW-0552">Olfaction</keyword>